<evidence type="ECO:0000256" key="1">
    <source>
        <dbReference type="SAM" id="Phobius"/>
    </source>
</evidence>
<sequence>MIAGTENFDIDDYQSLVHKEQSGIFKRLQKFLLVHFIEIFEPELNAQISYRKQITLEMISTIIITIQVISLFWYPGMPLRHWSSYSMFWDFLSYFSICIDLQSMAFLKKTLKRIYKG</sequence>
<evidence type="ECO:0000313" key="2">
    <source>
        <dbReference type="EMBL" id="CAG9328644.1"/>
    </source>
</evidence>
<keyword evidence="1" id="KW-0472">Membrane</keyword>
<protein>
    <recommendedName>
        <fullName evidence="4">Cation-transporting P-type ATPase C-terminal domain-containing protein</fullName>
    </recommendedName>
</protein>
<evidence type="ECO:0000313" key="3">
    <source>
        <dbReference type="Proteomes" id="UP001162131"/>
    </source>
</evidence>
<comment type="caution">
    <text evidence="2">The sequence shown here is derived from an EMBL/GenBank/DDBJ whole genome shotgun (WGS) entry which is preliminary data.</text>
</comment>
<proteinExistence type="predicted"/>
<dbReference type="EMBL" id="CAJZBQ010000046">
    <property type="protein sequence ID" value="CAG9328644.1"/>
    <property type="molecule type" value="Genomic_DNA"/>
</dbReference>
<organism evidence="2 3">
    <name type="scientific">Blepharisma stoltei</name>
    <dbReference type="NCBI Taxonomy" id="1481888"/>
    <lineage>
        <taxon>Eukaryota</taxon>
        <taxon>Sar</taxon>
        <taxon>Alveolata</taxon>
        <taxon>Ciliophora</taxon>
        <taxon>Postciliodesmatophora</taxon>
        <taxon>Heterotrichea</taxon>
        <taxon>Heterotrichida</taxon>
        <taxon>Blepharismidae</taxon>
        <taxon>Blepharisma</taxon>
    </lineage>
</organism>
<keyword evidence="1" id="KW-1133">Transmembrane helix</keyword>
<gene>
    <name evidence="2" type="ORF">BSTOLATCC_MIC46637</name>
</gene>
<keyword evidence="3" id="KW-1185">Reference proteome</keyword>
<feature type="transmembrane region" description="Helical" evidence="1">
    <location>
        <begin position="54"/>
        <end position="74"/>
    </location>
</feature>
<accession>A0AAU9JU36</accession>
<dbReference type="AlphaFoldDB" id="A0AAU9JU36"/>
<dbReference type="Proteomes" id="UP001162131">
    <property type="component" value="Unassembled WGS sequence"/>
</dbReference>
<keyword evidence="1" id="KW-0812">Transmembrane</keyword>
<feature type="transmembrane region" description="Helical" evidence="1">
    <location>
        <begin position="86"/>
        <end position="107"/>
    </location>
</feature>
<evidence type="ECO:0008006" key="4">
    <source>
        <dbReference type="Google" id="ProtNLM"/>
    </source>
</evidence>
<name>A0AAU9JU36_9CILI</name>
<reference evidence="2" key="1">
    <citation type="submission" date="2021-09" db="EMBL/GenBank/DDBJ databases">
        <authorList>
            <consortium name="AG Swart"/>
            <person name="Singh M."/>
            <person name="Singh A."/>
            <person name="Seah K."/>
            <person name="Emmerich C."/>
        </authorList>
    </citation>
    <scope>NUCLEOTIDE SEQUENCE</scope>
    <source>
        <strain evidence="2">ATCC30299</strain>
    </source>
</reference>